<keyword evidence="2" id="KW-0813">Transport</keyword>
<dbReference type="STRING" id="408657.SAMN04487995_5433"/>
<dbReference type="Pfam" id="PF07715">
    <property type="entry name" value="Plug"/>
    <property type="match status" value="1"/>
</dbReference>
<gene>
    <name evidence="4" type="ORF">SAMN04487995_5433</name>
</gene>
<dbReference type="InterPro" id="IPR012910">
    <property type="entry name" value="Plug_dom"/>
</dbReference>
<comment type="similarity">
    <text evidence="2">Belongs to the TonB-dependent receptor family.</text>
</comment>
<evidence type="ECO:0000256" key="1">
    <source>
        <dbReference type="ARBA" id="ARBA00022729"/>
    </source>
</evidence>
<evidence type="ECO:0000256" key="2">
    <source>
        <dbReference type="PROSITE-ProRule" id="PRU01360"/>
    </source>
</evidence>
<dbReference type="InterPro" id="IPR039426">
    <property type="entry name" value="TonB-dep_rcpt-like"/>
</dbReference>
<dbReference type="GO" id="GO:0044718">
    <property type="term" value="P:siderophore transmembrane transport"/>
    <property type="evidence" value="ECO:0007669"/>
    <property type="project" value="TreeGrafter"/>
</dbReference>
<organism evidence="4 5">
    <name type="scientific">Dyadobacter koreensis</name>
    <dbReference type="NCBI Taxonomy" id="408657"/>
    <lineage>
        <taxon>Bacteria</taxon>
        <taxon>Pseudomonadati</taxon>
        <taxon>Bacteroidota</taxon>
        <taxon>Cytophagia</taxon>
        <taxon>Cytophagales</taxon>
        <taxon>Spirosomataceae</taxon>
        <taxon>Dyadobacter</taxon>
    </lineage>
</organism>
<name>A0A1H6ZZG8_9BACT</name>
<evidence type="ECO:0000313" key="5">
    <source>
        <dbReference type="Proteomes" id="UP000199532"/>
    </source>
</evidence>
<proteinExistence type="inferred from homology"/>
<protein>
    <submittedName>
        <fullName evidence="4">TonB-dependent outer membrane receptor, SusC/RagA subfamily, signature region</fullName>
    </submittedName>
</protein>
<dbReference type="RefSeq" id="WP_090340775.1">
    <property type="nucleotide sequence ID" value="NZ_FNXY01000009.1"/>
</dbReference>
<accession>A0A1H6ZZG8</accession>
<keyword evidence="2" id="KW-0472">Membrane</keyword>
<dbReference type="PANTHER" id="PTHR30069">
    <property type="entry name" value="TONB-DEPENDENT OUTER MEMBRANE RECEPTOR"/>
    <property type="match status" value="1"/>
</dbReference>
<keyword evidence="5" id="KW-1185">Reference proteome</keyword>
<dbReference type="PANTHER" id="PTHR30069:SF29">
    <property type="entry name" value="HEMOGLOBIN AND HEMOGLOBIN-HAPTOGLOBIN-BINDING PROTEIN 1-RELATED"/>
    <property type="match status" value="1"/>
</dbReference>
<keyword evidence="2" id="KW-0812">Transmembrane</keyword>
<keyword evidence="4" id="KW-0675">Receptor</keyword>
<keyword evidence="2" id="KW-0998">Cell outer membrane</keyword>
<feature type="domain" description="TonB-dependent receptor plug" evidence="3">
    <location>
        <begin position="623"/>
        <end position="702"/>
    </location>
</feature>
<dbReference type="Gene3D" id="2.170.130.10">
    <property type="entry name" value="TonB-dependent receptor, plug domain"/>
    <property type="match status" value="1"/>
</dbReference>
<evidence type="ECO:0000313" key="4">
    <source>
        <dbReference type="EMBL" id="SEJ58046.1"/>
    </source>
</evidence>
<dbReference type="GO" id="GO:0015344">
    <property type="term" value="F:siderophore uptake transmembrane transporter activity"/>
    <property type="evidence" value="ECO:0007669"/>
    <property type="project" value="TreeGrafter"/>
</dbReference>
<keyword evidence="1" id="KW-0732">Signal</keyword>
<dbReference type="EMBL" id="FNXY01000009">
    <property type="protein sequence ID" value="SEJ58046.1"/>
    <property type="molecule type" value="Genomic_DNA"/>
</dbReference>
<dbReference type="Proteomes" id="UP000199532">
    <property type="component" value="Unassembled WGS sequence"/>
</dbReference>
<comment type="subcellular location">
    <subcellularLocation>
        <location evidence="2">Cell outer membrane</location>
        <topology evidence="2">Multi-pass membrane protein</topology>
    </subcellularLocation>
</comment>
<dbReference type="GO" id="GO:0009279">
    <property type="term" value="C:cell outer membrane"/>
    <property type="evidence" value="ECO:0007669"/>
    <property type="project" value="UniProtKB-SubCell"/>
</dbReference>
<keyword evidence="2" id="KW-1134">Transmembrane beta strand</keyword>
<evidence type="ECO:0000259" key="3">
    <source>
        <dbReference type="Pfam" id="PF07715"/>
    </source>
</evidence>
<dbReference type="Gene3D" id="2.60.40.1930">
    <property type="match status" value="1"/>
</dbReference>
<dbReference type="AlphaFoldDB" id="A0A1H6ZZG8"/>
<dbReference type="OrthoDB" id="679547at2"/>
<sequence length="809" mass="90719">MLSKNTLFKVSLFTLALALASYRWVEDDFSKLIVSRLQEYRRVFPQEKAFLHTDKPYYVAGDTLWFSAYLAEGAIHFADSASRVLYVDLMEKRTGKNISIRRVKLDGGYGNGDIKLNDALPSGAYTIRAYTNWMRNFPEDYFFHKDLYVFNNGTNTPETVTSNLDVQFFPEGGQLVAGLSTRVGFKAIDQSGLGAEVNGFVLNQKNDTIAALKSEHLGMGKFPFEPVAGEKYTAFVRKKSDAYQRFDFPEVKSEGFTMIVNNLTTTDKMRILVYANFPDNMDKEVNIVAQTRGLVAFAAKGKVSKKGLQLNVPVNELPDGITQLTLFDSQNKPVCERLVFVDHGERLHLKISTNKNLFNPREKTEVEIMVTDTADKPVETMLSVSVTDEGQIAPQPYDQNIISYLLLSSDLRGIIEQPAYYFDTTKTDRKIKLDLLMMTQGWRRFNWADVLQESHTAPTRFVEQGFSIQGEVKKGNKKLADKVMLSVFLTNDSINTFLTTESGETGRFALDNLIFNDSLNVRLQGMNSKNNAGLNIIMAPFDPPKFTIHKIPFYPVTVDALKMAEYLKRAEEYLEIERKIRASREKLLKEITIKGKREEERDSRKLYSRADASIKVTPQMTGAANSILDMLQGRVAGVSVMGSGSNATVSIRGSRTEPTFLLDGMPVDKDLITSLSIFDVESIDVLKGASAAIYGSRGGGGVISVLTKRGNSAYDYSQDITPGVTVAKIAGFNVPRKFYEPRYDLKRPEDLKPDYRTTIHWAPMLRTKQDGKVKFSYFNTDASTKVNIRVEALTAWGIPGSAETGYSVR</sequence>
<reference evidence="4 5" key="1">
    <citation type="submission" date="2016-10" db="EMBL/GenBank/DDBJ databases">
        <authorList>
            <person name="de Groot N.N."/>
        </authorList>
    </citation>
    <scope>NUCLEOTIDE SEQUENCE [LARGE SCALE GENOMIC DNA]</scope>
    <source>
        <strain evidence="4 5">DSM 19938</strain>
    </source>
</reference>
<dbReference type="PROSITE" id="PS52016">
    <property type="entry name" value="TONB_DEPENDENT_REC_3"/>
    <property type="match status" value="1"/>
</dbReference>
<dbReference type="InterPro" id="IPR037066">
    <property type="entry name" value="Plug_dom_sf"/>
</dbReference>
<dbReference type="SUPFAM" id="SSF56935">
    <property type="entry name" value="Porins"/>
    <property type="match status" value="1"/>
</dbReference>